<name>A0A554VI73_9FLAO</name>
<keyword evidence="3 5" id="KW-1133">Transmembrane helix</keyword>
<dbReference type="SUPFAM" id="SSF111369">
    <property type="entry name" value="HlyD-like secretion proteins"/>
    <property type="match status" value="2"/>
</dbReference>
<dbReference type="Gene3D" id="2.40.30.170">
    <property type="match status" value="1"/>
</dbReference>
<dbReference type="Gene3D" id="2.40.50.100">
    <property type="match status" value="1"/>
</dbReference>
<evidence type="ECO:0000256" key="3">
    <source>
        <dbReference type="ARBA" id="ARBA00022989"/>
    </source>
</evidence>
<evidence type="ECO:0000259" key="7">
    <source>
        <dbReference type="Pfam" id="PF25963"/>
    </source>
</evidence>
<dbReference type="GO" id="GO:0055085">
    <property type="term" value="P:transmembrane transport"/>
    <property type="evidence" value="ECO:0007669"/>
    <property type="project" value="InterPro"/>
</dbReference>
<evidence type="ECO:0000256" key="2">
    <source>
        <dbReference type="ARBA" id="ARBA00022692"/>
    </source>
</evidence>
<evidence type="ECO:0000313" key="8">
    <source>
        <dbReference type="EMBL" id="TSE07335.1"/>
    </source>
</evidence>
<sequence length="344" mass="37744">MENTRNTKNTKKIAIISIFLMTLIYCCYLFVGHLKYEKTDNAQVESHIYQVNPKIGGQVLEVLVDDNEYVEKGQILARIDKSDIELMYAQAKASLAQIKAEKAAALAVVQASKSASQAAFTNISVAKAKKKRLSTDIVRFTNLRKDDIIPQSKIDDINTNFDVVTSQVTAAQQQYNASNGQYNASLQKISSIDAAIEAAKVQVQNAELKLSYTEIIAPASGVVSRKMIEAGQVIGLGQPLMAITDFSELWIVANFKEGQVAKMVEGQDVEIKIDAFSNKHFTGKIESIAAATGAKFSLFPADNATGNFTKVTQRIPVKILFDENEIKDEKLRAGMSAVIKVINK</sequence>
<keyword evidence="2 5" id="KW-0812">Transmembrane</keyword>
<dbReference type="InterPro" id="IPR050739">
    <property type="entry name" value="MFP"/>
</dbReference>
<dbReference type="InterPro" id="IPR058634">
    <property type="entry name" value="AaeA-lik-b-barrel"/>
</dbReference>
<accession>A0A554VI73</accession>
<keyword evidence="9" id="KW-1185">Reference proteome</keyword>
<feature type="domain" description="Multidrug resistance protein MdtA-like barrel-sandwich hybrid" evidence="6">
    <location>
        <begin position="50"/>
        <end position="244"/>
    </location>
</feature>
<evidence type="ECO:0000256" key="4">
    <source>
        <dbReference type="ARBA" id="ARBA00023136"/>
    </source>
</evidence>
<dbReference type="Proteomes" id="UP000318833">
    <property type="component" value="Unassembled WGS sequence"/>
</dbReference>
<evidence type="ECO:0000313" key="9">
    <source>
        <dbReference type="Proteomes" id="UP000318833"/>
    </source>
</evidence>
<feature type="transmembrane region" description="Helical" evidence="5">
    <location>
        <begin position="12"/>
        <end position="31"/>
    </location>
</feature>
<comment type="caution">
    <text evidence="8">The sequence shown here is derived from an EMBL/GenBank/DDBJ whole genome shotgun (WGS) entry which is preliminary data.</text>
</comment>
<dbReference type="Pfam" id="PF25917">
    <property type="entry name" value="BSH_RND"/>
    <property type="match status" value="1"/>
</dbReference>
<keyword evidence="4 5" id="KW-0472">Membrane</keyword>
<reference evidence="8 9" key="1">
    <citation type="submission" date="2019-07" db="EMBL/GenBank/DDBJ databases">
        <title>The draft genome sequence of Aquimarina algiphila M91.</title>
        <authorList>
            <person name="Meng X."/>
        </authorList>
    </citation>
    <scope>NUCLEOTIDE SEQUENCE [LARGE SCALE GENOMIC DNA]</scope>
    <source>
        <strain evidence="8 9">M91</strain>
    </source>
</reference>
<dbReference type="Pfam" id="PF25963">
    <property type="entry name" value="Beta-barrel_AAEA"/>
    <property type="match status" value="1"/>
</dbReference>
<proteinExistence type="predicted"/>
<dbReference type="AlphaFoldDB" id="A0A554VI73"/>
<dbReference type="InterPro" id="IPR058625">
    <property type="entry name" value="MdtA-like_BSH"/>
</dbReference>
<dbReference type="PANTHER" id="PTHR30386:SF26">
    <property type="entry name" value="TRANSPORT PROTEIN COMB"/>
    <property type="match status" value="1"/>
</dbReference>
<protein>
    <submittedName>
        <fullName evidence="8">HlyD family secretion protein</fullName>
    </submittedName>
</protein>
<gene>
    <name evidence="8" type="ORF">FOF46_16260</name>
</gene>
<dbReference type="GO" id="GO:0016020">
    <property type="term" value="C:membrane"/>
    <property type="evidence" value="ECO:0007669"/>
    <property type="project" value="UniProtKB-SubCell"/>
</dbReference>
<evidence type="ECO:0000259" key="6">
    <source>
        <dbReference type="Pfam" id="PF25917"/>
    </source>
</evidence>
<dbReference type="PANTHER" id="PTHR30386">
    <property type="entry name" value="MEMBRANE FUSION SUBUNIT OF EMRAB-TOLC MULTIDRUG EFFLUX PUMP"/>
    <property type="match status" value="1"/>
</dbReference>
<feature type="domain" description="p-hydroxybenzoic acid efflux pump subunit AaeA-like beta-barrel" evidence="7">
    <location>
        <begin position="250"/>
        <end position="341"/>
    </location>
</feature>
<dbReference type="OrthoDB" id="9811754at2"/>
<evidence type="ECO:0000256" key="1">
    <source>
        <dbReference type="ARBA" id="ARBA00004167"/>
    </source>
</evidence>
<dbReference type="EMBL" id="VLNR01000034">
    <property type="protein sequence ID" value="TSE07335.1"/>
    <property type="molecule type" value="Genomic_DNA"/>
</dbReference>
<dbReference type="RefSeq" id="WP_143917186.1">
    <property type="nucleotide sequence ID" value="NZ_CANMIK010000040.1"/>
</dbReference>
<organism evidence="8 9">
    <name type="scientific">Aquimarina algiphila</name>
    <dbReference type="NCBI Taxonomy" id="2047982"/>
    <lineage>
        <taxon>Bacteria</taxon>
        <taxon>Pseudomonadati</taxon>
        <taxon>Bacteroidota</taxon>
        <taxon>Flavobacteriia</taxon>
        <taxon>Flavobacteriales</taxon>
        <taxon>Flavobacteriaceae</taxon>
        <taxon>Aquimarina</taxon>
    </lineage>
</organism>
<comment type="subcellular location">
    <subcellularLocation>
        <location evidence="1">Membrane</location>
        <topology evidence="1">Single-pass membrane protein</topology>
    </subcellularLocation>
</comment>
<evidence type="ECO:0000256" key="5">
    <source>
        <dbReference type="SAM" id="Phobius"/>
    </source>
</evidence>